<gene>
    <name evidence="2" type="ORF">ENT73_01655</name>
</gene>
<name>A0A832GM10_9BACT</name>
<dbReference type="EMBL" id="DSZU01000027">
    <property type="protein sequence ID" value="HGV54781.1"/>
    <property type="molecule type" value="Genomic_DNA"/>
</dbReference>
<accession>A0A832GM10</accession>
<dbReference type="Pfam" id="PF04754">
    <property type="entry name" value="Transposase_31"/>
    <property type="match status" value="1"/>
</dbReference>
<organism evidence="2">
    <name type="scientific">Caldimicrobium thiodismutans</name>
    <dbReference type="NCBI Taxonomy" id="1653476"/>
    <lineage>
        <taxon>Bacteria</taxon>
        <taxon>Pseudomonadati</taxon>
        <taxon>Thermodesulfobacteriota</taxon>
        <taxon>Thermodesulfobacteria</taxon>
        <taxon>Thermodesulfobacteriales</taxon>
        <taxon>Thermodesulfobacteriaceae</taxon>
        <taxon>Caldimicrobium</taxon>
    </lineage>
</organism>
<proteinExistence type="predicted"/>
<feature type="domain" description="Transposase (putative) YhgA-like" evidence="1">
    <location>
        <begin position="14"/>
        <end position="55"/>
    </location>
</feature>
<reference evidence="2" key="1">
    <citation type="journal article" date="2020" name="mSystems">
        <title>Genome- and Community-Level Interaction Insights into Carbon Utilization and Element Cycling Functions of Hydrothermarchaeota in Hydrothermal Sediment.</title>
        <authorList>
            <person name="Zhou Z."/>
            <person name="Liu Y."/>
            <person name="Xu W."/>
            <person name="Pan J."/>
            <person name="Luo Z.H."/>
            <person name="Li M."/>
        </authorList>
    </citation>
    <scope>NUCLEOTIDE SEQUENCE [LARGE SCALE GENOMIC DNA]</scope>
    <source>
        <strain evidence="2">SpSt-605</strain>
    </source>
</reference>
<evidence type="ECO:0000259" key="1">
    <source>
        <dbReference type="Pfam" id="PF04754"/>
    </source>
</evidence>
<dbReference type="AlphaFoldDB" id="A0A832GM10"/>
<comment type="caution">
    <text evidence="2">The sequence shown here is derived from an EMBL/GenBank/DDBJ whole genome shotgun (WGS) entry which is preliminary data.</text>
</comment>
<protein>
    <recommendedName>
        <fullName evidence="1">Transposase (putative) YhgA-like domain-containing protein</fullName>
    </recommendedName>
</protein>
<dbReference type="InterPro" id="IPR006842">
    <property type="entry name" value="Transposase_31"/>
</dbReference>
<sequence length="66" mass="7978">MEFIKYKHDLTVSSPHDAFFKAFFKDPENLRQFLKDFLPGEFLKFLNFDHLQILPEEKYPSLKRNA</sequence>
<evidence type="ECO:0000313" key="2">
    <source>
        <dbReference type="EMBL" id="HGV54781.1"/>
    </source>
</evidence>